<feature type="compositionally biased region" description="Basic and acidic residues" evidence="13">
    <location>
        <begin position="919"/>
        <end position="932"/>
    </location>
</feature>
<keyword evidence="16" id="KW-1185">Reference proteome</keyword>
<dbReference type="Pfam" id="PF00004">
    <property type="entry name" value="AAA"/>
    <property type="match status" value="2"/>
</dbReference>
<keyword evidence="4" id="KW-0962">Peroxisome biogenesis</keyword>
<evidence type="ECO:0000256" key="9">
    <source>
        <dbReference type="ARBA" id="ARBA00023136"/>
    </source>
</evidence>
<dbReference type="SUPFAM" id="SSF52540">
    <property type="entry name" value="P-loop containing nucleoside triphosphate hydrolases"/>
    <property type="match status" value="2"/>
</dbReference>
<dbReference type="InterPro" id="IPR029067">
    <property type="entry name" value="CDC48_domain_2-like_sf"/>
</dbReference>
<dbReference type="CDD" id="cd19526">
    <property type="entry name" value="RecA-like_PEX1_r2"/>
    <property type="match status" value="1"/>
</dbReference>
<evidence type="ECO:0000256" key="6">
    <source>
        <dbReference type="ARBA" id="ARBA00022801"/>
    </source>
</evidence>
<dbReference type="InterPro" id="IPR015342">
    <property type="entry name" value="PEX1-N_C-lobe"/>
</dbReference>
<keyword evidence="3" id="KW-0813">Transport</keyword>
<dbReference type="InterPro" id="IPR041569">
    <property type="entry name" value="AAA_lid_3"/>
</dbReference>
<name>A0ABX6EZS2_KLUMA</name>
<comment type="catalytic activity">
    <reaction evidence="12">
        <text>ATP + H2O = ADP + phosphate + H(+)</text>
        <dbReference type="Rhea" id="RHEA:13065"/>
        <dbReference type="ChEBI" id="CHEBI:15377"/>
        <dbReference type="ChEBI" id="CHEBI:15378"/>
        <dbReference type="ChEBI" id="CHEBI:30616"/>
        <dbReference type="ChEBI" id="CHEBI:43474"/>
        <dbReference type="ChEBI" id="CHEBI:456216"/>
    </reaction>
    <physiologicalReaction direction="left-to-right" evidence="12">
        <dbReference type="Rhea" id="RHEA:13066"/>
    </physiologicalReaction>
</comment>
<evidence type="ECO:0000256" key="1">
    <source>
        <dbReference type="ARBA" id="ARBA00004370"/>
    </source>
</evidence>
<keyword evidence="6" id="KW-0378">Hydrolase</keyword>
<evidence type="ECO:0000256" key="10">
    <source>
        <dbReference type="ARBA" id="ARBA00032509"/>
    </source>
</evidence>
<evidence type="ECO:0000256" key="7">
    <source>
        <dbReference type="ARBA" id="ARBA00022840"/>
    </source>
</evidence>
<evidence type="ECO:0000256" key="2">
    <source>
        <dbReference type="ARBA" id="ARBA00006914"/>
    </source>
</evidence>
<dbReference type="InterPro" id="IPR027417">
    <property type="entry name" value="P-loop_NTPase"/>
</dbReference>
<evidence type="ECO:0000313" key="15">
    <source>
        <dbReference type="EMBL" id="QGN16597.1"/>
    </source>
</evidence>
<accession>A0ABX6EZS2</accession>
<evidence type="ECO:0000313" key="16">
    <source>
        <dbReference type="Proteomes" id="UP000422736"/>
    </source>
</evidence>
<protein>
    <recommendedName>
        <fullName evidence="11">Peroxisomal ATPase PEX1</fullName>
    </recommendedName>
    <alternativeName>
        <fullName evidence="10">Peroxin-1</fullName>
    </alternativeName>
</protein>
<evidence type="ECO:0000256" key="11">
    <source>
        <dbReference type="ARBA" id="ARBA00034532"/>
    </source>
</evidence>
<evidence type="ECO:0000256" key="3">
    <source>
        <dbReference type="ARBA" id="ARBA00022448"/>
    </source>
</evidence>
<evidence type="ECO:0000259" key="14">
    <source>
        <dbReference type="SMART" id="SM00382"/>
    </source>
</evidence>
<feature type="region of interest" description="Disordered" evidence="13">
    <location>
        <begin position="238"/>
        <end position="262"/>
    </location>
</feature>
<dbReference type="Pfam" id="PF09262">
    <property type="entry name" value="PEX-1N"/>
    <property type="match status" value="1"/>
</dbReference>
<feature type="region of interest" description="Disordered" evidence="13">
    <location>
        <begin position="1035"/>
        <end position="1055"/>
    </location>
</feature>
<keyword evidence="7" id="KW-0067">ATP-binding</keyword>
<evidence type="ECO:0000256" key="8">
    <source>
        <dbReference type="ARBA" id="ARBA00022927"/>
    </source>
</evidence>
<gene>
    <name evidence="15" type="primary">PEX1</name>
    <name evidence="15" type="ORF">FIM1_3313</name>
</gene>
<dbReference type="Gene3D" id="3.40.50.300">
    <property type="entry name" value="P-loop containing nucleotide triphosphate hydrolases"/>
    <property type="match status" value="2"/>
</dbReference>
<dbReference type="SUPFAM" id="SSF54585">
    <property type="entry name" value="Cdc48 domain 2-like"/>
    <property type="match status" value="1"/>
</dbReference>
<dbReference type="EMBL" id="CP015058">
    <property type="protein sequence ID" value="QGN16597.1"/>
    <property type="molecule type" value="Genomic_DNA"/>
</dbReference>
<reference evidence="15 16" key="1">
    <citation type="submission" date="2016-03" db="EMBL/GenBank/DDBJ databases">
        <title>How can Kluyveromyces marxianus grow so fast - potential evolutionary course in Saccharomyces Complex revealed by comparative genomics.</title>
        <authorList>
            <person name="Mo W."/>
            <person name="Lu W."/>
            <person name="Yang X."/>
            <person name="Qi J."/>
            <person name="Lv H."/>
        </authorList>
    </citation>
    <scope>NUCLEOTIDE SEQUENCE [LARGE SCALE GENOMIC DNA]</scope>
    <source>
        <strain evidence="15 16">FIM1</strain>
    </source>
</reference>
<dbReference type="PANTHER" id="PTHR23077:SF12">
    <property type="entry name" value="PEROXISOMAL ATPASE PEX1"/>
    <property type="match status" value="1"/>
</dbReference>
<dbReference type="InterPro" id="IPR003959">
    <property type="entry name" value="ATPase_AAA_core"/>
</dbReference>
<evidence type="ECO:0000256" key="12">
    <source>
        <dbReference type="ARBA" id="ARBA00048778"/>
    </source>
</evidence>
<evidence type="ECO:0000256" key="13">
    <source>
        <dbReference type="SAM" id="MobiDB-lite"/>
    </source>
</evidence>
<feature type="domain" description="AAA+ ATPase" evidence="14">
    <location>
        <begin position="437"/>
        <end position="571"/>
    </location>
</feature>
<dbReference type="PROSITE" id="PS00674">
    <property type="entry name" value="AAA"/>
    <property type="match status" value="1"/>
</dbReference>
<dbReference type="SMART" id="SM00382">
    <property type="entry name" value="AAA"/>
    <property type="match status" value="2"/>
</dbReference>
<dbReference type="Pfam" id="PF17862">
    <property type="entry name" value="AAA_lid_3"/>
    <property type="match status" value="1"/>
</dbReference>
<evidence type="ECO:0000256" key="5">
    <source>
        <dbReference type="ARBA" id="ARBA00022741"/>
    </source>
</evidence>
<dbReference type="InterPro" id="IPR050168">
    <property type="entry name" value="AAA_ATPase_domain"/>
</dbReference>
<proteinExistence type="inferred from homology"/>
<dbReference type="PANTHER" id="PTHR23077">
    <property type="entry name" value="AAA-FAMILY ATPASE"/>
    <property type="match status" value="1"/>
</dbReference>
<keyword evidence="5" id="KW-0547">Nucleotide-binding</keyword>
<feature type="compositionally biased region" description="Polar residues" evidence="13">
    <location>
        <begin position="940"/>
        <end position="949"/>
    </location>
</feature>
<evidence type="ECO:0000256" key="4">
    <source>
        <dbReference type="ARBA" id="ARBA00022593"/>
    </source>
</evidence>
<keyword evidence="9" id="KW-0472">Membrane</keyword>
<dbReference type="InterPro" id="IPR003960">
    <property type="entry name" value="ATPase_AAA_CS"/>
</dbReference>
<dbReference type="Gene3D" id="3.10.330.10">
    <property type="match status" value="1"/>
</dbReference>
<comment type="subcellular location">
    <subcellularLocation>
        <location evidence="1">Membrane</location>
    </subcellularLocation>
</comment>
<dbReference type="InterPro" id="IPR003593">
    <property type="entry name" value="AAA+_ATPase"/>
</dbReference>
<dbReference type="Proteomes" id="UP000422736">
    <property type="component" value="Chromosome 5"/>
</dbReference>
<dbReference type="Gene3D" id="1.10.8.60">
    <property type="match status" value="2"/>
</dbReference>
<sequence>MDGQELHFQGLRIVYSQELSSNLVRLPNKICRLLDQSDIPVQEFGIKINADVDVGWDGQTSKSFRGTDQTLEMNAILAGEYKLQMGQLVDISIKRYDSSSFVTEVHVEPKGFQDWETIESNAAFFQDQILYQTRLVRKGAHLLCFMRNVVCKFSIKSMIPDHLEVGRLTNDTLVIVEPKLREEVETNEDLVVDNSQKVVKRTLLDNGDLSGVSIALKSRENKYEYATVSVIRAPFEEDKSKGKTKSGGGGGGSSSTSSSVPSSIGMGMGICCKVYEDDSLRDESVKMSEMLRKALQLPANNGYKVRVSYVKKLPKTPFDVVICPHGSGSSGTEGEEDSTTTVEEYFNCIKKLDILSDNLLVQDKDLDLKFTVKLRGGKGSPVPFGKCPADVSKVKVSERTNIALDVGLDPTSSPRKLIGFEKMYLEILDTVRAPLAMSSSFLVQGGAGMGKTLVLQNLAFDLINDGYHVQYVDGDAVPDSTNLAKTKQYLSELVHSAYWHMPSVILFDNADSLFTAAKSADDQPSSGNSRGLYSQTSTKLTQMFMSDVQRAMDVAAGGSGSGVEVEIKVVFGAKSQESLNKMLFQKQFVGDTWTLKPPTRYQRNDILQWLLSEKSIELAGDTSVTELSLETEGYSPADLALLVDRLFYDVVSRDHAQQQQQQLTRAMVESCVSQFTPASLRSVKLQKGTGVKWSDIGGLREAKRLLLETLEWPNKYAPIFARSPLRLRSGILLYGYPGCGKTMLASAVAQQCGLNFISVKGPEILNKYIGASEQSVRELFERAQAAKPCILFFDEFDSIAPKRGHDSTGVTDRVVNQLLTQMDGAEGLEGVYVLAATSRPDLIDSALLRPGRLDKSVLCDIPDEEERAEILRAITRGKMALDASCDVGAVARLARGFTGADLQGVVNNAYLKAVHRSLGEDHTGDRPGDHSGVHPAPQDAPQNDASQGDTRPPYICLGKRKPLDGETLERIGGKLKQLGISIGSASATGTGTGRTSGIVVSAEDLEAACLDAKPSISRQELEKLTAVYRKFIGDREGKMPSGEASQKVGGRTTLA</sequence>
<keyword evidence="8" id="KW-0653">Protein transport</keyword>
<feature type="domain" description="AAA+ ATPase" evidence="14">
    <location>
        <begin position="727"/>
        <end position="863"/>
    </location>
</feature>
<feature type="region of interest" description="Disordered" evidence="13">
    <location>
        <begin position="919"/>
        <end position="953"/>
    </location>
</feature>
<comment type="similarity">
    <text evidence="2">Belongs to the AAA ATPase family.</text>
</comment>
<organism evidence="15 16">
    <name type="scientific">Kluyveromyces marxianus</name>
    <name type="common">Yeast</name>
    <name type="synonym">Candida kefyr</name>
    <dbReference type="NCBI Taxonomy" id="4911"/>
    <lineage>
        <taxon>Eukaryota</taxon>
        <taxon>Fungi</taxon>
        <taxon>Dikarya</taxon>
        <taxon>Ascomycota</taxon>
        <taxon>Saccharomycotina</taxon>
        <taxon>Saccharomycetes</taxon>
        <taxon>Saccharomycetales</taxon>
        <taxon>Saccharomycetaceae</taxon>
        <taxon>Kluyveromyces</taxon>
    </lineage>
</organism>